<evidence type="ECO:0000313" key="3">
    <source>
        <dbReference type="Proteomes" id="UP000606991"/>
    </source>
</evidence>
<dbReference type="RefSeq" id="WP_337312182.1">
    <property type="nucleotide sequence ID" value="NZ_JAEKNS010000108.1"/>
</dbReference>
<protein>
    <submittedName>
        <fullName evidence="2">IS630 family transposase</fullName>
    </submittedName>
</protein>
<accession>A0A934K0Y8</accession>
<dbReference type="PANTHER" id="PTHR30347">
    <property type="entry name" value="POTASSIUM CHANNEL RELATED"/>
    <property type="match status" value="1"/>
</dbReference>
<dbReference type="NCBIfam" id="NF033545">
    <property type="entry name" value="transpos_IS630"/>
    <property type="match status" value="1"/>
</dbReference>
<dbReference type="Gene3D" id="3.30.420.10">
    <property type="entry name" value="Ribonuclease H-like superfamily/Ribonuclease H"/>
    <property type="match status" value="1"/>
</dbReference>
<dbReference type="InterPro" id="IPR047655">
    <property type="entry name" value="Transpos_IS630-like"/>
</dbReference>
<dbReference type="InterPro" id="IPR009057">
    <property type="entry name" value="Homeodomain-like_sf"/>
</dbReference>
<dbReference type="Pfam" id="PF13358">
    <property type="entry name" value="DDE_3"/>
    <property type="match status" value="1"/>
</dbReference>
<sequence>MAVWDDAVVSSAAAALYVSAEQREVLETWSRSHAIPHRQVQRARIVLLAADGLANDVIAAQLNTSKPSVLKWRARFAEAGVDGLDDAPGRGRPPIYGQKFVEQVVRTTLRKPPRGVTHWSTRSLATHLGVSHGTINTIWRDMGLQPHRTRTFKHSNDPLLEEKVTDVVGLYMNPPENAIVLCVDEKTQIQALDRTQPLLPMKPHQVERHSHDYVRHGITSLFAALEVATGAVTGTCYQRHRHEEFLAFLTLLVRVYPRKQLHIVLDNVSSHQTPEVKRWLRRHPRVQLHFTPTGSSWMNQVETWFSVLSRRAIRRGAFTSLAALVDAIQRFLDAWNQTSKPFVWIKSAEQILTSMHRQPFKKTVH</sequence>
<evidence type="ECO:0000313" key="2">
    <source>
        <dbReference type="EMBL" id="MBJ7595247.1"/>
    </source>
</evidence>
<organism evidence="2 3">
    <name type="scientific">Candidatus Aeolococcus gillhamiae</name>
    <dbReference type="NCBI Taxonomy" id="3127015"/>
    <lineage>
        <taxon>Bacteria</taxon>
        <taxon>Bacillati</taxon>
        <taxon>Candidatus Dormiibacterota</taxon>
        <taxon>Candidatus Dormibacteria</taxon>
        <taxon>Candidatus Aeolococcales</taxon>
        <taxon>Candidatus Aeolococcaceae</taxon>
        <taxon>Candidatus Aeolococcus</taxon>
    </lineage>
</organism>
<name>A0A934K0Y8_9BACT</name>
<dbReference type="AlphaFoldDB" id="A0A934K0Y8"/>
<dbReference type="InterPro" id="IPR052702">
    <property type="entry name" value="MscS-like_channel"/>
</dbReference>
<dbReference type="Pfam" id="PF13565">
    <property type="entry name" value="HTH_32"/>
    <property type="match status" value="1"/>
</dbReference>
<dbReference type="InterPro" id="IPR036397">
    <property type="entry name" value="RNaseH_sf"/>
</dbReference>
<dbReference type="GO" id="GO:0003676">
    <property type="term" value="F:nucleic acid binding"/>
    <property type="evidence" value="ECO:0007669"/>
    <property type="project" value="InterPro"/>
</dbReference>
<dbReference type="InterPro" id="IPR012337">
    <property type="entry name" value="RNaseH-like_sf"/>
</dbReference>
<dbReference type="Proteomes" id="UP000606991">
    <property type="component" value="Unassembled WGS sequence"/>
</dbReference>
<dbReference type="PANTHER" id="PTHR30347:SF1">
    <property type="entry name" value="MECHANOSENSITIVE CHANNEL MSCK"/>
    <property type="match status" value="1"/>
</dbReference>
<comment type="caution">
    <text evidence="2">The sequence shown here is derived from an EMBL/GenBank/DDBJ whole genome shotgun (WGS) entry which is preliminary data.</text>
</comment>
<dbReference type="EMBL" id="JAEKNS010000108">
    <property type="protein sequence ID" value="MBJ7595247.1"/>
    <property type="molecule type" value="Genomic_DNA"/>
</dbReference>
<dbReference type="SUPFAM" id="SSF53098">
    <property type="entry name" value="Ribonuclease H-like"/>
    <property type="match status" value="1"/>
</dbReference>
<evidence type="ECO:0000259" key="1">
    <source>
        <dbReference type="Pfam" id="PF13358"/>
    </source>
</evidence>
<feature type="domain" description="Tc1-like transposase DDE" evidence="1">
    <location>
        <begin position="180"/>
        <end position="323"/>
    </location>
</feature>
<reference evidence="2 3" key="1">
    <citation type="submission" date="2020-10" db="EMBL/GenBank/DDBJ databases">
        <title>Ca. Dormibacterota MAGs.</title>
        <authorList>
            <person name="Montgomery K."/>
        </authorList>
    </citation>
    <scope>NUCLEOTIDE SEQUENCE [LARGE SCALE GENOMIC DNA]</scope>
    <source>
        <strain evidence="2">SC8812_S17_18</strain>
    </source>
</reference>
<proteinExistence type="predicted"/>
<dbReference type="InterPro" id="IPR038717">
    <property type="entry name" value="Tc1-like_DDE_dom"/>
</dbReference>
<gene>
    <name evidence="2" type="ORF">JF886_10375</name>
</gene>
<dbReference type="SUPFAM" id="SSF46689">
    <property type="entry name" value="Homeodomain-like"/>
    <property type="match status" value="1"/>
</dbReference>